<reference evidence="1 2" key="1">
    <citation type="submission" date="2021-01" db="EMBL/GenBank/DDBJ databases">
        <title>Whole genome shotgun sequence of Planotetraspora kaengkrachanensis NBRC 104272.</title>
        <authorList>
            <person name="Komaki H."/>
            <person name="Tamura T."/>
        </authorList>
    </citation>
    <scope>NUCLEOTIDE SEQUENCE [LARGE SCALE GENOMIC DNA]</scope>
    <source>
        <strain evidence="1 2">NBRC 104272</strain>
    </source>
</reference>
<protein>
    <submittedName>
        <fullName evidence="1">Uncharacterized protein</fullName>
    </submittedName>
</protein>
<proteinExistence type="predicted"/>
<name>A0A8J3LQF4_9ACTN</name>
<accession>A0A8J3LQF4</accession>
<keyword evidence="2" id="KW-1185">Reference proteome</keyword>
<gene>
    <name evidence="1" type="ORF">Pka01_04750</name>
</gene>
<dbReference type="EMBL" id="BONV01000001">
    <property type="protein sequence ID" value="GIG77348.1"/>
    <property type="molecule type" value="Genomic_DNA"/>
</dbReference>
<evidence type="ECO:0000313" key="1">
    <source>
        <dbReference type="EMBL" id="GIG77348.1"/>
    </source>
</evidence>
<comment type="caution">
    <text evidence="1">The sequence shown here is derived from an EMBL/GenBank/DDBJ whole genome shotgun (WGS) entry which is preliminary data.</text>
</comment>
<evidence type="ECO:0000313" key="2">
    <source>
        <dbReference type="Proteomes" id="UP000630097"/>
    </source>
</evidence>
<organism evidence="1 2">
    <name type="scientific">Planotetraspora kaengkrachanensis</name>
    <dbReference type="NCBI Taxonomy" id="575193"/>
    <lineage>
        <taxon>Bacteria</taxon>
        <taxon>Bacillati</taxon>
        <taxon>Actinomycetota</taxon>
        <taxon>Actinomycetes</taxon>
        <taxon>Streptosporangiales</taxon>
        <taxon>Streptosporangiaceae</taxon>
        <taxon>Planotetraspora</taxon>
    </lineage>
</organism>
<sequence length="188" mass="20642">MRYRPPMSGADDLLRRIETTPELARLLMWPGDFDIERRDPVEQLRLPSGLSLTPIAGDASGGTYFLCGTPGTTRPVLYADSEGQATLVAADLEEALTLVAAFPYWQDMLHGHSAEELEEEIRDDDPDYADAHAELVGLLGLTPPTAEDAVTRLRASAARTVPDFLPVALHDEGESVYEPMWTPGRRPV</sequence>
<dbReference type="AlphaFoldDB" id="A0A8J3LQF4"/>
<dbReference type="Proteomes" id="UP000630097">
    <property type="component" value="Unassembled WGS sequence"/>
</dbReference>